<keyword evidence="2" id="KW-1185">Reference proteome</keyword>
<dbReference type="InterPro" id="IPR002155">
    <property type="entry name" value="Thiolase"/>
</dbReference>
<dbReference type="RefSeq" id="WP_235052451.1">
    <property type="nucleotide sequence ID" value="NZ_JAKFHA010000006.1"/>
</dbReference>
<dbReference type="SUPFAM" id="SSF53901">
    <property type="entry name" value="Thiolase-like"/>
    <property type="match status" value="2"/>
</dbReference>
<accession>A0AA41PYK0</accession>
<dbReference type="InterPro" id="IPR016039">
    <property type="entry name" value="Thiolase-like"/>
</dbReference>
<sequence length="354" mass="37798">MRNDSDIAVISTAYLPSVRRNDITETEMLIAVIDEALGKVGLKRSDIGFSCQGSCDYVSGGTFSFVPNLDAMGAWPPIHESHVEMDGAWALYEAWVRMQHGDVEIAVAVGSGKSSTGDPAEIYINELDPYYLAPLGPDPVSLAALQARQLIESGKTTERELAEIASRSRRDAANNPKQQLRSLETDVEKLLAEPYHRTPLRKSDLPPISDGASCVVMATAKKARELVARPAWIAGIDHRSEVHNPALRDLTDSASTRLAAERAGGVAGVEVAELMAPFTSQEVVLRQALGLGDDVVVNPSGGALTGNPLMSTGLVRIAEAAEQILSGGRNRTLAHATSGPLLQQNLVCILEGDN</sequence>
<dbReference type="EMBL" id="JAKFHA010000006">
    <property type="protein sequence ID" value="MCF2528289.1"/>
    <property type="molecule type" value="Genomic_DNA"/>
</dbReference>
<dbReference type="GO" id="GO:0016747">
    <property type="term" value="F:acyltransferase activity, transferring groups other than amino-acyl groups"/>
    <property type="evidence" value="ECO:0007669"/>
    <property type="project" value="InterPro"/>
</dbReference>
<dbReference type="PANTHER" id="PTHR42870:SF1">
    <property type="entry name" value="NON-SPECIFIC LIPID-TRANSFER PROTEIN-LIKE 2"/>
    <property type="match status" value="1"/>
</dbReference>
<dbReference type="PIRSF" id="PIRSF000429">
    <property type="entry name" value="Ac-CoA_Ac_transf"/>
    <property type="match status" value="1"/>
</dbReference>
<dbReference type="PANTHER" id="PTHR42870">
    <property type="entry name" value="ACETYL-COA C-ACETYLTRANSFERASE"/>
    <property type="match status" value="1"/>
</dbReference>
<evidence type="ECO:0000313" key="1">
    <source>
        <dbReference type="EMBL" id="MCF2528289.1"/>
    </source>
</evidence>
<dbReference type="Proteomes" id="UP001165378">
    <property type="component" value="Unassembled WGS sequence"/>
</dbReference>
<evidence type="ECO:0000313" key="2">
    <source>
        <dbReference type="Proteomes" id="UP001165378"/>
    </source>
</evidence>
<dbReference type="NCBIfam" id="NF005924">
    <property type="entry name" value="PRK07937.1"/>
    <property type="match status" value="1"/>
</dbReference>
<dbReference type="AlphaFoldDB" id="A0AA41PYK0"/>
<gene>
    <name evidence="1" type="ORF">LZ495_13830</name>
</gene>
<dbReference type="Gene3D" id="3.40.47.10">
    <property type="match status" value="1"/>
</dbReference>
<name>A0AA41PYK0_9ACTN</name>
<reference evidence="1" key="1">
    <citation type="submission" date="2022-01" db="EMBL/GenBank/DDBJ databases">
        <title>Genome-Based Taxonomic Classification of the Phylum Actinobacteria.</title>
        <authorList>
            <person name="Gao Y."/>
        </authorList>
    </citation>
    <scope>NUCLEOTIDE SEQUENCE</scope>
    <source>
        <strain evidence="1">KLBMP 8922</strain>
    </source>
</reference>
<protein>
    <submittedName>
        <fullName evidence="1">Thiolase domain-containing protein</fullName>
    </submittedName>
</protein>
<dbReference type="CDD" id="cd00829">
    <property type="entry name" value="SCP-x_thiolase"/>
    <property type="match status" value="1"/>
</dbReference>
<comment type="caution">
    <text evidence="1">The sequence shown here is derived from an EMBL/GenBank/DDBJ whole genome shotgun (WGS) entry which is preliminary data.</text>
</comment>
<proteinExistence type="predicted"/>
<organism evidence="1 2">
    <name type="scientific">Yinghuangia soli</name>
    <dbReference type="NCBI Taxonomy" id="2908204"/>
    <lineage>
        <taxon>Bacteria</taxon>
        <taxon>Bacillati</taxon>
        <taxon>Actinomycetota</taxon>
        <taxon>Actinomycetes</taxon>
        <taxon>Kitasatosporales</taxon>
        <taxon>Streptomycetaceae</taxon>
        <taxon>Yinghuangia</taxon>
    </lineage>
</organism>